<dbReference type="Proteomes" id="UP000224006">
    <property type="component" value="Unassembled WGS sequence"/>
</dbReference>
<dbReference type="Gene3D" id="2.60.40.1320">
    <property type="entry name" value="SRS domain"/>
    <property type="match status" value="2"/>
</dbReference>
<dbReference type="InterPro" id="IPR036755">
    <property type="entry name" value="SRS_dom_sf"/>
</dbReference>
<dbReference type="RefSeq" id="XP_029217998.1">
    <property type="nucleotide sequence ID" value="XM_029365514.1"/>
</dbReference>
<dbReference type="KEGG" id="bbes:BESB_071410"/>
<sequence>MVADGFKMRGAVVVFAAICLLTGKGSFGSSRAEAGQDTCDSNKGAVKLSLPSTSKEITFKCGGGFSNLDPSLTQVYKDAAQPQAVDLKNVIPEARLTKNDNEGTYTLHSEPNKRSPGPTTLVYLCKKPSSAVNPGHARSSAADSPVSDEQCVVTITVAGPPKPEPPQSVTPPPVRPESPAPPSSVPDQQDNSSSKGVHMCTLGEATTLTVSKAPTELKLQCPEGHAFQPKDPSTVFEGTDSQCEKTQTLTSLVPDATLKPDAEDTVFTLTVSRLPSGSTPKNLCYRCEPLPAEGVQKDGSVAKRGCSFRIEVRSYEPAESGAVSLSGAGIRFLSIAGALIGAGTFRHMEGGILATTFARRSFTNKLLLF</sequence>
<evidence type="ECO:0000313" key="4">
    <source>
        <dbReference type="EMBL" id="PFH33989.1"/>
    </source>
</evidence>
<keyword evidence="5" id="KW-1185">Reference proteome</keyword>
<feature type="region of interest" description="Disordered" evidence="1">
    <location>
        <begin position="95"/>
        <end position="122"/>
    </location>
</feature>
<dbReference type="AlphaFoldDB" id="A0A2A9M7S5"/>
<feature type="domain" description="SRS" evidence="3">
    <location>
        <begin position="38"/>
        <end position="157"/>
    </location>
</feature>
<evidence type="ECO:0000256" key="2">
    <source>
        <dbReference type="SAM" id="SignalP"/>
    </source>
</evidence>
<organism evidence="4 5">
    <name type="scientific">Besnoitia besnoiti</name>
    <name type="common">Apicomplexan protozoan</name>
    <dbReference type="NCBI Taxonomy" id="94643"/>
    <lineage>
        <taxon>Eukaryota</taxon>
        <taxon>Sar</taxon>
        <taxon>Alveolata</taxon>
        <taxon>Apicomplexa</taxon>
        <taxon>Conoidasida</taxon>
        <taxon>Coccidia</taxon>
        <taxon>Eucoccidiorida</taxon>
        <taxon>Eimeriorina</taxon>
        <taxon>Sarcocystidae</taxon>
        <taxon>Besnoitia</taxon>
    </lineage>
</organism>
<evidence type="ECO:0000259" key="3">
    <source>
        <dbReference type="Pfam" id="PF04092"/>
    </source>
</evidence>
<feature type="signal peptide" evidence="2">
    <location>
        <begin position="1"/>
        <end position="28"/>
    </location>
</feature>
<proteinExistence type="predicted"/>
<dbReference type="GO" id="GO:0016020">
    <property type="term" value="C:membrane"/>
    <property type="evidence" value="ECO:0007669"/>
    <property type="project" value="InterPro"/>
</dbReference>
<dbReference type="SUPFAM" id="SSF74877">
    <property type="entry name" value="Major surface antigen p30, SAG1"/>
    <property type="match status" value="2"/>
</dbReference>
<dbReference type="InterPro" id="IPR007226">
    <property type="entry name" value="SRS_dom"/>
</dbReference>
<comment type="caution">
    <text evidence="4">The sequence shown here is derived from an EMBL/GenBank/DDBJ whole genome shotgun (WGS) entry which is preliminary data.</text>
</comment>
<evidence type="ECO:0000256" key="1">
    <source>
        <dbReference type="SAM" id="MobiDB-lite"/>
    </source>
</evidence>
<feature type="compositionally biased region" description="Pro residues" evidence="1">
    <location>
        <begin position="160"/>
        <end position="184"/>
    </location>
</feature>
<name>A0A2A9M7S5_BESBE</name>
<feature type="chain" id="PRO_5012405601" description="SRS domain-containing protein" evidence="2">
    <location>
        <begin position="29"/>
        <end position="369"/>
    </location>
</feature>
<reference evidence="4 5" key="1">
    <citation type="submission" date="2017-09" db="EMBL/GenBank/DDBJ databases">
        <title>Genome sequencing of Besnoitia besnoiti strain Bb-Ger1.</title>
        <authorList>
            <person name="Schares G."/>
            <person name="Venepally P."/>
            <person name="Lorenzi H.A."/>
        </authorList>
    </citation>
    <scope>NUCLEOTIDE SEQUENCE [LARGE SCALE GENOMIC DNA]</scope>
    <source>
        <strain evidence="4 5">Bb-Ger1</strain>
    </source>
</reference>
<dbReference type="VEuPathDB" id="ToxoDB:BESB_071410"/>
<accession>A0A2A9M7S5</accession>
<dbReference type="Pfam" id="PF04092">
    <property type="entry name" value="SAG"/>
    <property type="match status" value="2"/>
</dbReference>
<protein>
    <recommendedName>
        <fullName evidence="3">SRS domain-containing protein</fullName>
    </recommendedName>
</protein>
<keyword evidence="2" id="KW-0732">Signal</keyword>
<feature type="region of interest" description="Disordered" evidence="1">
    <location>
        <begin position="157"/>
        <end position="197"/>
    </location>
</feature>
<gene>
    <name evidence="4" type="ORF">BESB_071410</name>
</gene>
<dbReference type="GeneID" id="40312067"/>
<dbReference type="EMBL" id="NWUJ01000007">
    <property type="protein sequence ID" value="PFH33989.1"/>
    <property type="molecule type" value="Genomic_DNA"/>
</dbReference>
<feature type="domain" description="SRS" evidence="3">
    <location>
        <begin position="204"/>
        <end position="310"/>
    </location>
</feature>
<evidence type="ECO:0000313" key="5">
    <source>
        <dbReference type="Proteomes" id="UP000224006"/>
    </source>
</evidence>